<organism evidence="1 2">
    <name type="scientific">Ravibacter arvi</name>
    <dbReference type="NCBI Taxonomy" id="2051041"/>
    <lineage>
        <taxon>Bacteria</taxon>
        <taxon>Pseudomonadati</taxon>
        <taxon>Bacteroidota</taxon>
        <taxon>Cytophagia</taxon>
        <taxon>Cytophagales</taxon>
        <taxon>Spirosomataceae</taxon>
        <taxon>Ravibacter</taxon>
    </lineage>
</organism>
<dbReference type="Proteomes" id="UP001501508">
    <property type="component" value="Unassembled WGS sequence"/>
</dbReference>
<keyword evidence="2" id="KW-1185">Reference proteome</keyword>
<evidence type="ECO:0000313" key="1">
    <source>
        <dbReference type="EMBL" id="GAA4446242.1"/>
    </source>
</evidence>
<proteinExistence type="predicted"/>
<dbReference type="EMBL" id="BAABEY010000036">
    <property type="protein sequence ID" value="GAA4446242.1"/>
    <property type="molecule type" value="Genomic_DNA"/>
</dbReference>
<accession>A0ABP8MAK7</accession>
<evidence type="ECO:0000313" key="2">
    <source>
        <dbReference type="Proteomes" id="UP001501508"/>
    </source>
</evidence>
<gene>
    <name evidence="1" type="ORF">GCM10023091_39030</name>
</gene>
<reference evidence="2" key="1">
    <citation type="journal article" date="2019" name="Int. J. Syst. Evol. Microbiol.">
        <title>The Global Catalogue of Microorganisms (GCM) 10K type strain sequencing project: providing services to taxonomists for standard genome sequencing and annotation.</title>
        <authorList>
            <consortium name="The Broad Institute Genomics Platform"/>
            <consortium name="The Broad Institute Genome Sequencing Center for Infectious Disease"/>
            <person name="Wu L."/>
            <person name="Ma J."/>
        </authorList>
    </citation>
    <scope>NUCLEOTIDE SEQUENCE [LARGE SCALE GENOMIC DNA]</scope>
    <source>
        <strain evidence="2">JCM 31920</strain>
    </source>
</reference>
<name>A0ABP8MAK7_9BACT</name>
<comment type="caution">
    <text evidence="1">The sequence shown here is derived from an EMBL/GenBank/DDBJ whole genome shotgun (WGS) entry which is preliminary data.</text>
</comment>
<sequence length="327" mass="36982">MKLKPNKIALTGFFTVCNRYQLPGAIALGESVLRFHPGARYVIGLADDSAGSAVPAGMELIPIAALQIPRLQEMSGRYLDYEFVHAVRPWFAKHLLEQSENRFAWVFLAPTVLVFSPLDFLGKYDSDFLLTPNLTGPLPASRNLDDKRILNIGMFNADAWMARATPEVKSLFDWWRTRTIDRAFFDLCNGMCLDQLWLNYVPVLLREWTILRDTNWHVGLHNLLRVALENSSGETPSADGKPLLTFNFAGLTGFHPVWSDHTQVLSGNPAGERLLRNYKKQLAVYEKTGPDKAHYGRPSSVPAFRDFRRAIKSELNHVVSLIDKIEI</sequence>
<protein>
    <submittedName>
        <fullName evidence="1">Uncharacterized protein</fullName>
    </submittedName>
</protein>